<protein>
    <recommendedName>
        <fullName evidence="5">CAP-Gly domain-containing protein</fullName>
    </recommendedName>
</protein>
<dbReference type="Pfam" id="PF14560">
    <property type="entry name" value="Ubiquitin_2"/>
    <property type="match status" value="1"/>
</dbReference>
<gene>
    <name evidence="6" type="ORF">TOLI1172_LOCUS8220</name>
</gene>
<dbReference type="InterPro" id="IPR029071">
    <property type="entry name" value="Ubiquitin-like_domsf"/>
</dbReference>
<dbReference type="InterPro" id="IPR036859">
    <property type="entry name" value="CAP-Gly_dom_sf"/>
</dbReference>
<evidence type="ECO:0000256" key="2">
    <source>
        <dbReference type="ARBA" id="ARBA00022490"/>
    </source>
</evidence>
<evidence type="ECO:0000256" key="3">
    <source>
        <dbReference type="ARBA" id="ARBA00023186"/>
    </source>
</evidence>
<organism evidence="6">
    <name type="scientific">Timspurckia oligopyrenoides</name>
    <dbReference type="NCBI Taxonomy" id="708627"/>
    <lineage>
        <taxon>Eukaryota</taxon>
        <taxon>Rhodophyta</taxon>
        <taxon>Bangiophyceae</taxon>
        <taxon>Porphyridiales</taxon>
        <taxon>Porphyridiaceae</taxon>
        <taxon>Timspurckia</taxon>
    </lineage>
</organism>
<dbReference type="SMART" id="SM01052">
    <property type="entry name" value="CAP_GLY"/>
    <property type="match status" value="1"/>
</dbReference>
<dbReference type="PANTHER" id="PTHR18916">
    <property type="entry name" value="DYNACTIN 1-RELATED MICROTUBULE-BINDING"/>
    <property type="match status" value="1"/>
</dbReference>
<dbReference type="SUPFAM" id="SSF74924">
    <property type="entry name" value="Cap-Gly domain"/>
    <property type="match status" value="1"/>
</dbReference>
<proteinExistence type="inferred from homology"/>
<evidence type="ECO:0000259" key="5">
    <source>
        <dbReference type="PROSITE" id="PS50245"/>
    </source>
</evidence>
<dbReference type="GO" id="GO:0051010">
    <property type="term" value="F:microtubule plus-end binding"/>
    <property type="evidence" value="ECO:0007669"/>
    <property type="project" value="TreeGrafter"/>
</dbReference>
<dbReference type="PANTHER" id="PTHR18916:SF85">
    <property type="entry name" value="TUBULIN-FOLDING COFACTOR B"/>
    <property type="match status" value="1"/>
</dbReference>
<dbReference type="InterPro" id="IPR000626">
    <property type="entry name" value="Ubiquitin-like_dom"/>
</dbReference>
<reference evidence="6" key="1">
    <citation type="submission" date="2021-01" db="EMBL/GenBank/DDBJ databases">
        <authorList>
            <person name="Corre E."/>
            <person name="Pelletier E."/>
            <person name="Niang G."/>
            <person name="Scheremetjew M."/>
            <person name="Finn R."/>
            <person name="Kale V."/>
            <person name="Holt S."/>
            <person name="Cochrane G."/>
            <person name="Meng A."/>
            <person name="Brown T."/>
            <person name="Cohen L."/>
        </authorList>
    </citation>
    <scope>NUCLEOTIDE SEQUENCE</scope>
    <source>
        <strain evidence="6">CCMP3278</strain>
    </source>
</reference>
<dbReference type="SUPFAM" id="SSF54236">
    <property type="entry name" value="Ubiquitin-like"/>
    <property type="match status" value="1"/>
</dbReference>
<evidence type="ECO:0000256" key="4">
    <source>
        <dbReference type="ARBA" id="ARBA00025779"/>
    </source>
</evidence>
<keyword evidence="3" id="KW-0143">Chaperone</keyword>
<dbReference type="GO" id="GO:0005634">
    <property type="term" value="C:nucleus"/>
    <property type="evidence" value="ECO:0007669"/>
    <property type="project" value="TreeGrafter"/>
</dbReference>
<dbReference type="Pfam" id="PF01302">
    <property type="entry name" value="CAP_GLY"/>
    <property type="match status" value="1"/>
</dbReference>
<dbReference type="InterPro" id="IPR000938">
    <property type="entry name" value="CAP-Gly_domain"/>
</dbReference>
<dbReference type="Gene3D" id="2.30.30.190">
    <property type="entry name" value="CAP Gly-rich-like domain"/>
    <property type="match status" value="1"/>
</dbReference>
<dbReference type="GO" id="GO:0035371">
    <property type="term" value="C:microtubule plus-end"/>
    <property type="evidence" value="ECO:0007669"/>
    <property type="project" value="TreeGrafter"/>
</dbReference>
<name>A0A7S0ZJH8_9RHOD</name>
<comment type="subcellular location">
    <subcellularLocation>
        <location evidence="1">Cytoplasm</location>
    </subcellularLocation>
</comment>
<dbReference type="Gene3D" id="3.10.20.90">
    <property type="entry name" value="Phosphatidylinositol 3-kinase Catalytic Subunit, Chain A, domain 1"/>
    <property type="match status" value="1"/>
</dbReference>
<sequence>MAVYDGSVSMEQLREYVLQDSGAQRVSSETLFLSIRHCNLKTTQFPELRFHRSDSIDEVKTRIYHATGTSVSAMKLTLFSSDGMTPLATIPGSTDNEAIGQFMPFNSAIVYVQDTDPYSVSAQGYLEDVSLVHKYKISEDSYAKRENTYVKFKQNKLKEDPSWTLQKEMASRKQQQLGQNADDEKENAKTVVLPIVGARCEVFPGGRRGTVKFVGKVDQIQGNDTWVGIDYDEPVGRNDGTINGKRIFECKGSSFGGFVKPENVTTGDHLEADDLDELLSNNESDDEL</sequence>
<accession>A0A7S0ZJH8</accession>
<dbReference type="GO" id="GO:0005737">
    <property type="term" value="C:cytoplasm"/>
    <property type="evidence" value="ECO:0007669"/>
    <property type="project" value="UniProtKB-SubCell"/>
</dbReference>
<feature type="domain" description="CAP-Gly" evidence="5">
    <location>
        <begin position="226"/>
        <end position="260"/>
    </location>
</feature>
<dbReference type="GO" id="GO:0031122">
    <property type="term" value="P:cytoplasmic microtubule organization"/>
    <property type="evidence" value="ECO:0007669"/>
    <property type="project" value="TreeGrafter"/>
</dbReference>
<dbReference type="AlphaFoldDB" id="A0A7S0ZJH8"/>
<keyword evidence="2" id="KW-0963">Cytoplasm</keyword>
<dbReference type="EMBL" id="HBFP01011377">
    <property type="protein sequence ID" value="CAD8823822.1"/>
    <property type="molecule type" value="Transcribed_RNA"/>
</dbReference>
<evidence type="ECO:0000256" key="1">
    <source>
        <dbReference type="ARBA" id="ARBA00004496"/>
    </source>
</evidence>
<comment type="similarity">
    <text evidence="4">Belongs to the TBCB family.</text>
</comment>
<dbReference type="PROSITE" id="PS50245">
    <property type="entry name" value="CAP_GLY_2"/>
    <property type="match status" value="1"/>
</dbReference>
<evidence type="ECO:0000313" key="6">
    <source>
        <dbReference type="EMBL" id="CAD8823822.1"/>
    </source>
</evidence>